<feature type="transmembrane region" description="Helical" evidence="16">
    <location>
        <begin position="124"/>
        <end position="142"/>
    </location>
</feature>
<dbReference type="PROSITE" id="PS00379">
    <property type="entry name" value="CDP_ALCOHOL_P_TRANSF"/>
    <property type="match status" value="1"/>
</dbReference>
<dbReference type="Pfam" id="PF01066">
    <property type="entry name" value="CDP-OH_P_transf"/>
    <property type="match status" value="1"/>
</dbReference>
<reference evidence="18 19" key="1">
    <citation type="submission" date="2018-09" db="EMBL/GenBank/DDBJ databases">
        <authorList>
            <person name="Zhu H."/>
        </authorList>
    </citation>
    <scope>NUCLEOTIDE SEQUENCE [LARGE SCALE GENOMIC DNA]</scope>
    <source>
        <strain evidence="18 19">K1W22B-8</strain>
    </source>
</reference>
<dbReference type="GO" id="GO:0016020">
    <property type="term" value="C:membrane"/>
    <property type="evidence" value="ECO:0007669"/>
    <property type="project" value="InterPro"/>
</dbReference>
<comment type="caution">
    <text evidence="18">The sequence shown here is derived from an EMBL/GenBank/DDBJ whole genome shotgun (WGS) entry which is preliminary data.</text>
</comment>
<dbReference type="Proteomes" id="UP000284605">
    <property type="component" value="Unassembled WGS sequence"/>
</dbReference>
<dbReference type="EMBL" id="QYUK01000011">
    <property type="protein sequence ID" value="RJF87746.1"/>
    <property type="molecule type" value="Genomic_DNA"/>
</dbReference>
<evidence type="ECO:0000256" key="3">
    <source>
        <dbReference type="ARBA" id="ARBA00010441"/>
    </source>
</evidence>
<organism evidence="18 19">
    <name type="scientific">Oleomonas cavernae</name>
    <dbReference type="NCBI Taxonomy" id="2320859"/>
    <lineage>
        <taxon>Bacteria</taxon>
        <taxon>Pseudomonadati</taxon>
        <taxon>Pseudomonadota</taxon>
        <taxon>Alphaproteobacteria</taxon>
        <taxon>Acetobacterales</taxon>
        <taxon>Acetobacteraceae</taxon>
        <taxon>Oleomonas</taxon>
    </lineage>
</organism>
<dbReference type="GO" id="GO:0003882">
    <property type="term" value="F:CDP-diacylglycerol-serine O-phosphatidyltransferase activity"/>
    <property type="evidence" value="ECO:0007669"/>
    <property type="project" value="UniProtKB-EC"/>
</dbReference>
<feature type="domain" description="CDP-alcohol phosphatidyltransferase C-terminal" evidence="17">
    <location>
        <begin position="223"/>
        <end position="258"/>
    </location>
</feature>
<evidence type="ECO:0000256" key="2">
    <source>
        <dbReference type="ARBA" id="ARBA00004127"/>
    </source>
</evidence>
<evidence type="ECO:0000256" key="4">
    <source>
        <dbReference type="ARBA" id="ARBA00013174"/>
    </source>
</evidence>
<dbReference type="InterPro" id="IPR043130">
    <property type="entry name" value="CDP-OH_PTrfase_TM_dom"/>
</dbReference>
<evidence type="ECO:0000256" key="1">
    <source>
        <dbReference type="ARBA" id="ARBA00000287"/>
    </source>
</evidence>
<keyword evidence="6" id="KW-0444">Lipid biosynthesis</keyword>
<comment type="subcellular location">
    <subcellularLocation>
        <location evidence="2">Endomembrane system</location>
        <topology evidence="2">Multi-pass membrane protein</topology>
    </subcellularLocation>
</comment>
<keyword evidence="9 16" id="KW-1133">Transmembrane helix</keyword>
<evidence type="ECO:0000256" key="12">
    <source>
        <dbReference type="ARBA" id="ARBA00023209"/>
    </source>
</evidence>
<feature type="transmembrane region" description="Helical" evidence="16">
    <location>
        <begin position="223"/>
        <end position="239"/>
    </location>
</feature>
<dbReference type="AlphaFoldDB" id="A0A418WCP0"/>
<evidence type="ECO:0000256" key="8">
    <source>
        <dbReference type="ARBA" id="ARBA00022692"/>
    </source>
</evidence>
<evidence type="ECO:0000313" key="19">
    <source>
        <dbReference type="Proteomes" id="UP000284605"/>
    </source>
</evidence>
<keyword evidence="13" id="KW-1208">Phospholipid metabolism</keyword>
<dbReference type="PANTHER" id="PTHR14269:SF61">
    <property type="entry name" value="CDP-DIACYLGLYCEROL--SERINE O-PHOSPHATIDYLTRANSFERASE"/>
    <property type="match status" value="1"/>
</dbReference>
<evidence type="ECO:0000256" key="11">
    <source>
        <dbReference type="ARBA" id="ARBA00023136"/>
    </source>
</evidence>
<evidence type="ECO:0000256" key="14">
    <source>
        <dbReference type="ARBA" id="ARBA00032361"/>
    </source>
</evidence>
<protein>
    <recommendedName>
        <fullName evidence="5">CDP-diacylglycerol--serine O-phosphatidyltransferase</fullName>
        <ecNumber evidence="4">2.7.8.8</ecNumber>
    </recommendedName>
    <alternativeName>
        <fullName evidence="14">Phosphatidylserine synthase</fullName>
    </alternativeName>
</protein>
<dbReference type="InterPro" id="IPR000462">
    <property type="entry name" value="CDP-OH_P_trans"/>
</dbReference>
<gene>
    <name evidence="18" type="primary">pssA</name>
    <name evidence="18" type="ORF">D3874_12525</name>
</gene>
<evidence type="ECO:0000256" key="13">
    <source>
        <dbReference type="ARBA" id="ARBA00023264"/>
    </source>
</evidence>
<evidence type="ECO:0000256" key="5">
    <source>
        <dbReference type="ARBA" id="ARBA00017171"/>
    </source>
</evidence>
<evidence type="ECO:0000256" key="10">
    <source>
        <dbReference type="ARBA" id="ARBA00023098"/>
    </source>
</evidence>
<dbReference type="InterPro" id="IPR050324">
    <property type="entry name" value="CDP-alcohol_PTase-I"/>
</dbReference>
<keyword evidence="19" id="KW-1185">Reference proteome</keyword>
<evidence type="ECO:0000256" key="9">
    <source>
        <dbReference type="ARBA" id="ARBA00022989"/>
    </source>
</evidence>
<dbReference type="GO" id="GO:0008654">
    <property type="term" value="P:phospholipid biosynthetic process"/>
    <property type="evidence" value="ECO:0007669"/>
    <property type="project" value="UniProtKB-KW"/>
</dbReference>
<proteinExistence type="inferred from homology"/>
<dbReference type="Pfam" id="PF08009">
    <property type="entry name" value="CDP-OH_P_tran_2"/>
    <property type="match status" value="1"/>
</dbReference>
<dbReference type="NCBIfam" id="TIGR00473">
    <property type="entry name" value="pssA"/>
    <property type="match status" value="1"/>
</dbReference>
<feature type="transmembrane region" description="Helical" evidence="16">
    <location>
        <begin position="245"/>
        <end position="264"/>
    </location>
</feature>
<keyword evidence="11 16" id="KW-0472">Membrane</keyword>
<feature type="transmembrane region" description="Helical" evidence="16">
    <location>
        <begin position="65"/>
        <end position="87"/>
    </location>
</feature>
<evidence type="ECO:0000256" key="16">
    <source>
        <dbReference type="SAM" id="Phobius"/>
    </source>
</evidence>
<comment type="similarity">
    <text evidence="3 15">Belongs to the CDP-alcohol phosphatidyltransferase class-I family.</text>
</comment>
<comment type="catalytic activity">
    <reaction evidence="1">
        <text>a CDP-1,2-diacyl-sn-glycerol + L-serine = a 1,2-diacyl-sn-glycero-3-phospho-L-serine + CMP + H(+)</text>
        <dbReference type="Rhea" id="RHEA:16913"/>
        <dbReference type="ChEBI" id="CHEBI:15378"/>
        <dbReference type="ChEBI" id="CHEBI:33384"/>
        <dbReference type="ChEBI" id="CHEBI:57262"/>
        <dbReference type="ChEBI" id="CHEBI:58332"/>
        <dbReference type="ChEBI" id="CHEBI:60377"/>
        <dbReference type="EC" id="2.7.8.8"/>
    </reaction>
</comment>
<sequence>MADWQPGPGEGGGFRRRRRLRIRLREGSRLNRLPARSLLPNILTTLALCSGLTSIRFALEGKFELAVAAIMLAGLFDGMDGRVARLLKGTSRFGAELDSLSDFLSFGVAPVVLLYLWALQDFSGLGWIAAMSHAVCCALRLARFNVAIDDPDKPVWASNFFTGVPSPAGAGLVLLPVVLSFSLGDVPFRSPYLVSVVAIGVAFLMVSRLPTPSFKRIKIHRDWVLPTLVFVGIGTAVALSYPWQVLGAMILAYALTIPFGPWSYKRAERRAAERAAADVVVAEETPKV</sequence>
<feature type="transmembrane region" description="Helical" evidence="16">
    <location>
        <begin position="191"/>
        <end position="211"/>
    </location>
</feature>
<dbReference type="RefSeq" id="WP_119778383.1">
    <property type="nucleotide sequence ID" value="NZ_QYUK01000011.1"/>
</dbReference>
<keyword evidence="8 16" id="KW-0812">Transmembrane</keyword>
<dbReference type="PANTHER" id="PTHR14269">
    <property type="entry name" value="CDP-DIACYLGLYCEROL--GLYCEROL-3-PHOSPHATE 3-PHOSPHATIDYLTRANSFERASE-RELATED"/>
    <property type="match status" value="1"/>
</dbReference>
<dbReference type="InterPro" id="IPR012616">
    <property type="entry name" value="CDP-OH_P_trans_C"/>
</dbReference>
<evidence type="ECO:0000256" key="7">
    <source>
        <dbReference type="ARBA" id="ARBA00022679"/>
    </source>
</evidence>
<keyword evidence="12" id="KW-0594">Phospholipid biosynthesis</keyword>
<keyword evidence="7 15" id="KW-0808">Transferase</keyword>
<dbReference type="EC" id="2.7.8.8" evidence="4"/>
<feature type="transmembrane region" description="Helical" evidence="16">
    <location>
        <begin position="154"/>
        <end position="179"/>
    </location>
</feature>
<evidence type="ECO:0000256" key="6">
    <source>
        <dbReference type="ARBA" id="ARBA00022516"/>
    </source>
</evidence>
<feature type="transmembrane region" description="Helical" evidence="16">
    <location>
        <begin position="99"/>
        <end position="118"/>
    </location>
</feature>
<dbReference type="InterPro" id="IPR048254">
    <property type="entry name" value="CDP_ALCOHOL_P_TRANSF_CS"/>
</dbReference>
<dbReference type="Gene3D" id="1.20.120.1760">
    <property type="match status" value="1"/>
</dbReference>
<accession>A0A418WCP0</accession>
<evidence type="ECO:0000313" key="18">
    <source>
        <dbReference type="EMBL" id="RJF87746.1"/>
    </source>
</evidence>
<evidence type="ECO:0000256" key="15">
    <source>
        <dbReference type="RuleBase" id="RU003750"/>
    </source>
</evidence>
<dbReference type="InterPro" id="IPR004533">
    <property type="entry name" value="CDP-diaglyc--ser_O-PTrfase"/>
</dbReference>
<name>A0A418WCP0_9PROT</name>
<keyword evidence="10" id="KW-0443">Lipid metabolism</keyword>
<dbReference type="OrthoDB" id="9777147at2"/>
<dbReference type="GO" id="GO:0012505">
    <property type="term" value="C:endomembrane system"/>
    <property type="evidence" value="ECO:0007669"/>
    <property type="project" value="UniProtKB-SubCell"/>
</dbReference>
<evidence type="ECO:0000259" key="17">
    <source>
        <dbReference type="Pfam" id="PF08009"/>
    </source>
</evidence>